<protein>
    <submittedName>
        <fullName evidence="4">ADP-heptose--LPS heptosyltransferase 2</fullName>
        <ecNumber evidence="4">2.-.-.-</ecNumber>
    </submittedName>
    <submittedName>
        <fullName evidence="3">Glycosyltransferase family 9 protein</fullName>
    </submittedName>
</protein>
<name>A0A379JJS6_9NOCA</name>
<dbReference type="PANTHER" id="PTHR30160:SF1">
    <property type="entry name" value="LIPOPOLYSACCHARIDE 1,2-N-ACETYLGLUCOSAMINETRANSFERASE-RELATED"/>
    <property type="match status" value="1"/>
</dbReference>
<dbReference type="PANTHER" id="PTHR30160">
    <property type="entry name" value="TETRAACYLDISACCHARIDE 4'-KINASE-RELATED"/>
    <property type="match status" value="1"/>
</dbReference>
<dbReference type="KEGG" id="nod:FOH10_12685"/>
<evidence type="ECO:0000313" key="3">
    <source>
        <dbReference type="EMBL" id="QDP79442.1"/>
    </source>
</evidence>
<dbReference type="InterPro" id="IPR002201">
    <property type="entry name" value="Glyco_trans_9"/>
</dbReference>
<dbReference type="GO" id="GO:0005829">
    <property type="term" value="C:cytosol"/>
    <property type="evidence" value="ECO:0007669"/>
    <property type="project" value="TreeGrafter"/>
</dbReference>
<dbReference type="RefSeq" id="WP_063821433.1">
    <property type="nucleotide sequence ID" value="NZ_CP041695.1"/>
</dbReference>
<keyword evidence="1" id="KW-0328">Glycosyltransferase</keyword>
<dbReference type="EMBL" id="CP041695">
    <property type="protein sequence ID" value="QDP79442.1"/>
    <property type="molecule type" value="Genomic_DNA"/>
</dbReference>
<dbReference type="EMBL" id="UGRY01000005">
    <property type="protein sequence ID" value="SUD48725.1"/>
    <property type="molecule type" value="Genomic_DNA"/>
</dbReference>
<dbReference type="Proteomes" id="UP000255467">
    <property type="component" value="Unassembled WGS sequence"/>
</dbReference>
<dbReference type="InterPro" id="IPR051199">
    <property type="entry name" value="LPS_LOS_Heptosyltrfase"/>
</dbReference>
<evidence type="ECO:0000256" key="2">
    <source>
        <dbReference type="ARBA" id="ARBA00022679"/>
    </source>
</evidence>
<evidence type="ECO:0000313" key="6">
    <source>
        <dbReference type="Proteomes" id="UP000317039"/>
    </source>
</evidence>
<dbReference type="CDD" id="cd03789">
    <property type="entry name" value="GT9_LPS_heptosyltransferase"/>
    <property type="match status" value="1"/>
</dbReference>
<dbReference type="OrthoDB" id="9807356at2"/>
<dbReference type="Proteomes" id="UP000317039">
    <property type="component" value="Chromosome"/>
</dbReference>
<dbReference type="AlphaFoldDB" id="A0A379JJS6"/>
<proteinExistence type="predicted"/>
<dbReference type="EC" id="2.-.-.-" evidence="4"/>
<dbReference type="GO" id="GO:0008713">
    <property type="term" value="F:ADP-heptose-lipopolysaccharide heptosyltransferase activity"/>
    <property type="evidence" value="ECO:0007669"/>
    <property type="project" value="TreeGrafter"/>
</dbReference>
<organism evidence="4 5">
    <name type="scientific">Nocardia otitidiscaviarum</name>
    <dbReference type="NCBI Taxonomy" id="1823"/>
    <lineage>
        <taxon>Bacteria</taxon>
        <taxon>Bacillati</taxon>
        <taxon>Actinomycetota</taxon>
        <taxon>Actinomycetes</taxon>
        <taxon>Mycobacteriales</taxon>
        <taxon>Nocardiaceae</taxon>
        <taxon>Nocardia</taxon>
    </lineage>
</organism>
<dbReference type="Pfam" id="PF01075">
    <property type="entry name" value="Glyco_transf_9"/>
    <property type="match status" value="1"/>
</dbReference>
<dbReference type="SUPFAM" id="SSF53756">
    <property type="entry name" value="UDP-Glycosyltransferase/glycogen phosphorylase"/>
    <property type="match status" value="1"/>
</dbReference>
<dbReference type="Gene3D" id="3.40.50.2000">
    <property type="entry name" value="Glycogen Phosphorylase B"/>
    <property type="match status" value="2"/>
</dbReference>
<accession>A0A379JJS6</accession>
<reference evidence="4 5" key="1">
    <citation type="submission" date="2018-06" db="EMBL/GenBank/DDBJ databases">
        <authorList>
            <consortium name="Pathogen Informatics"/>
            <person name="Doyle S."/>
        </authorList>
    </citation>
    <scope>NUCLEOTIDE SEQUENCE [LARGE SCALE GENOMIC DNA]</scope>
    <source>
        <strain evidence="4 5">NCTC1934</strain>
    </source>
</reference>
<keyword evidence="5" id="KW-1185">Reference proteome</keyword>
<sequence>MAVVLVLRARGLGDLLTAVPALRALRRARPGDHIALAAPHRLKPIVDLIASVDEMVPITGPTGMRWDGPPPALAVNLDGHGPEGLVELVRTKPERILTYRNPAFPDLPGPEWEPDMHDVDRWCHLLETDGITADRRNLGLVPPVATTSHRDCVVVHVGAGAPARRWPPDRFAAVVRHLLVQGREVVLTGDEFERDIALGIATRAGLPVSRVLAGEQNLIELAATVAEASLVVCGDTGVAHLATAFGTRTVLLFGPNPPSRSGPPPHLLGRHVVLWAGQLGDPYATSPDPGLLKIGTTEVINAVDKQLHKRTWPAPGMEQRRGPQAYRRVG</sequence>
<dbReference type="STRING" id="1406858.GCA_000710895_04736"/>
<keyword evidence="2 4" id="KW-0808">Transferase</keyword>
<dbReference type="GeneID" id="80333237"/>
<reference evidence="3 6" key="2">
    <citation type="submission" date="2019-07" db="EMBL/GenBank/DDBJ databases">
        <title>Complete Genome Sequence and Methylome Analysis of Nocardia otitidis-caviarum NEB252.</title>
        <authorList>
            <person name="Fomenkov A."/>
            <person name="Anton B.P."/>
            <person name="Vincze T."/>
            <person name="Roberts R.J."/>
        </authorList>
    </citation>
    <scope>NUCLEOTIDE SEQUENCE [LARGE SCALE GENOMIC DNA]</scope>
    <source>
        <strain evidence="3 6">NEB252</strain>
    </source>
</reference>
<evidence type="ECO:0000256" key="1">
    <source>
        <dbReference type="ARBA" id="ARBA00022676"/>
    </source>
</evidence>
<evidence type="ECO:0000313" key="4">
    <source>
        <dbReference type="EMBL" id="SUD48725.1"/>
    </source>
</evidence>
<dbReference type="GO" id="GO:0009244">
    <property type="term" value="P:lipopolysaccharide core region biosynthetic process"/>
    <property type="evidence" value="ECO:0007669"/>
    <property type="project" value="TreeGrafter"/>
</dbReference>
<evidence type="ECO:0000313" key="5">
    <source>
        <dbReference type="Proteomes" id="UP000255467"/>
    </source>
</evidence>
<gene>
    <name evidence="4" type="primary">rfaF</name>
    <name evidence="3" type="ORF">FOH10_12685</name>
    <name evidence="4" type="ORF">NCTC1934_06062</name>
</gene>